<sequence>MEIDTPAGRLRGRRTGTVRTFRGIRYAVAQRFRAPRTAPPWSGVREALRPGPAAPQRPSRLARAVGGAVPPWSEDCLYLDVWSPDDAVAAPVLVFLHGGGFLTGSGGLPWYDGSRLTARGGIVVVTVNYRLGAFGYAALGDGPNLGLLDQLRALDWVRDSIAAFGGDPGRVTVAGQSAGALSVVAMLGRPVGFQQAIVQSMPGIVPQTTDRARLLAAELRGCTGADPATVPVERLLDAQQQVQACHGDRRTMEPAFQLVADGSLVAADPVDAASPVPMLVGTTRDETAAMFDTDIAETTRELFERPTDRLVRRWVADRTPVQRYRFDWRPAGAPYGACHCIELPVLFGTGPAWHDAPMLAGQQPPPALVHRVQDLWSGFVRGERRPTTTPLTIRSEA</sequence>
<keyword evidence="6" id="KW-1185">Reference proteome</keyword>
<name>A0A8J4EIZ8_9ACTN</name>
<dbReference type="InterPro" id="IPR029058">
    <property type="entry name" value="AB_hydrolase_fold"/>
</dbReference>
<dbReference type="PROSITE" id="PS00122">
    <property type="entry name" value="CARBOXYLESTERASE_B_1"/>
    <property type="match status" value="1"/>
</dbReference>
<evidence type="ECO:0000256" key="3">
    <source>
        <dbReference type="RuleBase" id="RU361235"/>
    </source>
</evidence>
<evidence type="ECO:0000256" key="1">
    <source>
        <dbReference type="ARBA" id="ARBA00005964"/>
    </source>
</evidence>
<dbReference type="EMBL" id="BOPO01000006">
    <property type="protein sequence ID" value="GIL25403.1"/>
    <property type="molecule type" value="Genomic_DNA"/>
</dbReference>
<comment type="caution">
    <text evidence="5">The sequence shown here is derived from an EMBL/GenBank/DDBJ whole genome shotgun (WGS) entry which is preliminary data.</text>
</comment>
<dbReference type="InterPro" id="IPR002018">
    <property type="entry name" value="CarbesteraseB"/>
</dbReference>
<dbReference type="RefSeq" id="WP_207123025.1">
    <property type="nucleotide sequence ID" value="NZ_BOPO01000006.1"/>
</dbReference>
<evidence type="ECO:0000313" key="6">
    <source>
        <dbReference type="Proteomes" id="UP000614996"/>
    </source>
</evidence>
<dbReference type="AlphaFoldDB" id="A0A8J4EIZ8"/>
<dbReference type="EC" id="3.1.1.-" evidence="3"/>
<feature type="domain" description="Carboxylesterase type B" evidence="4">
    <location>
        <begin position="3"/>
        <end position="295"/>
    </location>
</feature>
<organism evidence="5 6">
    <name type="scientific">Actinocatenispora comari</name>
    <dbReference type="NCBI Taxonomy" id="2807577"/>
    <lineage>
        <taxon>Bacteria</taxon>
        <taxon>Bacillati</taxon>
        <taxon>Actinomycetota</taxon>
        <taxon>Actinomycetes</taxon>
        <taxon>Micromonosporales</taxon>
        <taxon>Micromonosporaceae</taxon>
        <taxon>Actinocatenispora</taxon>
    </lineage>
</organism>
<dbReference type="Pfam" id="PF00135">
    <property type="entry name" value="COesterase"/>
    <property type="match status" value="1"/>
</dbReference>
<dbReference type="Proteomes" id="UP000614996">
    <property type="component" value="Unassembled WGS sequence"/>
</dbReference>
<dbReference type="GO" id="GO:0016787">
    <property type="term" value="F:hydrolase activity"/>
    <property type="evidence" value="ECO:0007669"/>
    <property type="project" value="UniProtKB-KW"/>
</dbReference>
<reference evidence="6" key="1">
    <citation type="journal article" date="2021" name="Int. J. Syst. Evol. Microbiol.">
        <title>Actinocatenispora comari sp. nov., an endophytic actinomycete isolated from aerial parts of Comarum salesowianum.</title>
        <authorList>
            <person name="Oyunbileg N."/>
            <person name="Iizaka Y."/>
            <person name="Hamada M."/>
            <person name="Davaapurev B.O."/>
            <person name="Fukumoto A."/>
            <person name="Tsetseg B."/>
            <person name="Kato F."/>
            <person name="Tamura T."/>
            <person name="Batkhuu J."/>
            <person name="Anzai Y."/>
        </authorList>
    </citation>
    <scope>NUCLEOTIDE SEQUENCE [LARGE SCALE GENOMIC DNA]</scope>
    <source>
        <strain evidence="6">NUM-2625</strain>
    </source>
</reference>
<gene>
    <name evidence="5" type="ORF">NUM_06580</name>
</gene>
<dbReference type="InterPro" id="IPR019819">
    <property type="entry name" value="Carboxylesterase_B_CS"/>
</dbReference>
<dbReference type="Gene3D" id="3.40.50.1820">
    <property type="entry name" value="alpha/beta hydrolase"/>
    <property type="match status" value="2"/>
</dbReference>
<evidence type="ECO:0000256" key="2">
    <source>
        <dbReference type="ARBA" id="ARBA00022801"/>
    </source>
</evidence>
<keyword evidence="2 3" id="KW-0378">Hydrolase</keyword>
<evidence type="ECO:0000313" key="5">
    <source>
        <dbReference type="EMBL" id="GIL25403.1"/>
    </source>
</evidence>
<dbReference type="InterPro" id="IPR050309">
    <property type="entry name" value="Type-B_Carboxylest/Lipase"/>
</dbReference>
<comment type="similarity">
    <text evidence="1 3">Belongs to the type-B carboxylesterase/lipase family.</text>
</comment>
<dbReference type="PROSITE" id="PS00941">
    <property type="entry name" value="CARBOXYLESTERASE_B_2"/>
    <property type="match status" value="1"/>
</dbReference>
<dbReference type="InterPro" id="IPR019826">
    <property type="entry name" value="Carboxylesterase_B_AS"/>
</dbReference>
<protein>
    <recommendedName>
        <fullName evidence="3">Carboxylic ester hydrolase</fullName>
        <ecNumber evidence="3">3.1.1.-</ecNumber>
    </recommendedName>
</protein>
<dbReference type="PANTHER" id="PTHR11559">
    <property type="entry name" value="CARBOXYLESTERASE"/>
    <property type="match status" value="1"/>
</dbReference>
<proteinExistence type="inferred from homology"/>
<evidence type="ECO:0000259" key="4">
    <source>
        <dbReference type="Pfam" id="PF00135"/>
    </source>
</evidence>
<accession>A0A8J4EIZ8</accession>
<dbReference type="SUPFAM" id="SSF53474">
    <property type="entry name" value="alpha/beta-Hydrolases"/>
    <property type="match status" value="1"/>
</dbReference>